<dbReference type="Proteomes" id="UP000441336">
    <property type="component" value="Unassembled WGS sequence"/>
</dbReference>
<dbReference type="EMBL" id="WQKZ01000002">
    <property type="protein sequence ID" value="MVN76163.1"/>
    <property type="molecule type" value="Genomic_DNA"/>
</dbReference>
<sequence length="117" mass="12952">MATPWLPLTQPEQLHAIVQESHEHPVLIFKHSTSCSISAAAKAKIERQWPDATLPADTPIYYLDLLRYRPLSAQIAAELHVQHESPQLLLIQDGEVRYHASHMGIKLSEAGAAVVAS</sequence>
<dbReference type="RefSeq" id="WP_157563776.1">
    <property type="nucleotide sequence ID" value="NZ_WQKZ01000002.1"/>
</dbReference>
<keyword evidence="2" id="KW-1185">Reference proteome</keyword>
<comment type="caution">
    <text evidence="1">The sequence shown here is derived from an EMBL/GenBank/DDBJ whole genome shotgun (WGS) entry which is preliminary data.</text>
</comment>
<evidence type="ECO:0000313" key="1">
    <source>
        <dbReference type="EMBL" id="MVN76163.1"/>
    </source>
</evidence>
<reference evidence="1 2" key="1">
    <citation type="submission" date="2019-12" db="EMBL/GenBank/DDBJ databases">
        <title>Hymenobacter sp. HMF4947 Genome sequencing and assembly.</title>
        <authorList>
            <person name="Kang H."/>
            <person name="Cha I."/>
            <person name="Kim H."/>
            <person name="Joh K."/>
        </authorList>
    </citation>
    <scope>NUCLEOTIDE SEQUENCE [LARGE SCALE GENOMIC DNA]</scope>
    <source>
        <strain evidence="1 2">HMF4947</strain>
    </source>
</reference>
<gene>
    <name evidence="1" type="primary">ytxJ</name>
    <name evidence="1" type="ORF">GO988_07485</name>
</gene>
<dbReference type="NCBIfam" id="TIGR04019">
    <property type="entry name" value="B_thiol_YtxJ"/>
    <property type="match status" value="1"/>
</dbReference>
<organism evidence="1 2">
    <name type="scientific">Hymenobacter ginkgonis</name>
    <dbReference type="NCBI Taxonomy" id="2682976"/>
    <lineage>
        <taxon>Bacteria</taxon>
        <taxon>Pseudomonadati</taxon>
        <taxon>Bacteroidota</taxon>
        <taxon>Cytophagia</taxon>
        <taxon>Cytophagales</taxon>
        <taxon>Hymenobacteraceae</taxon>
        <taxon>Hymenobacter</taxon>
    </lineage>
</organism>
<protein>
    <submittedName>
        <fullName evidence="1">Bacillithiol system redox-active protein YtxJ</fullName>
    </submittedName>
</protein>
<evidence type="ECO:0000313" key="2">
    <source>
        <dbReference type="Proteomes" id="UP000441336"/>
    </source>
</evidence>
<dbReference type="AlphaFoldDB" id="A0A7K1TCS1"/>
<dbReference type="Pfam" id="PF11009">
    <property type="entry name" value="BrxC"/>
    <property type="match status" value="1"/>
</dbReference>
<name>A0A7K1TCS1_9BACT</name>
<accession>A0A7K1TCS1</accession>
<dbReference type="Gene3D" id="3.40.30.10">
    <property type="entry name" value="Glutaredoxin"/>
    <property type="match status" value="1"/>
</dbReference>
<dbReference type="InterPro" id="IPR022551">
    <property type="entry name" value="BrxC"/>
</dbReference>
<proteinExistence type="predicted"/>